<dbReference type="OrthoDB" id="10604847at2759"/>
<dbReference type="EMBL" id="CAMKVN010005257">
    <property type="protein sequence ID" value="CAI2188524.1"/>
    <property type="molecule type" value="Genomic_DNA"/>
</dbReference>
<evidence type="ECO:0000256" key="1">
    <source>
        <dbReference type="SAM" id="MobiDB-lite"/>
    </source>
</evidence>
<protein>
    <submittedName>
        <fullName evidence="2">422_t:CDS:1</fullName>
    </submittedName>
</protein>
<gene>
    <name evidence="2" type="ORF">FWILDA_LOCUS13623</name>
</gene>
<evidence type="ECO:0000313" key="3">
    <source>
        <dbReference type="Proteomes" id="UP001153678"/>
    </source>
</evidence>
<feature type="non-terminal residue" evidence="2">
    <location>
        <position position="1"/>
    </location>
</feature>
<keyword evidence="3" id="KW-1185">Reference proteome</keyword>
<dbReference type="Proteomes" id="UP001153678">
    <property type="component" value="Unassembled WGS sequence"/>
</dbReference>
<reference evidence="2" key="1">
    <citation type="submission" date="2022-08" db="EMBL/GenBank/DDBJ databases">
        <authorList>
            <person name="Kallberg Y."/>
            <person name="Tangrot J."/>
            <person name="Rosling A."/>
        </authorList>
    </citation>
    <scope>NUCLEOTIDE SEQUENCE</scope>
    <source>
        <strain evidence="2">Wild A</strain>
    </source>
</reference>
<proteinExistence type="predicted"/>
<feature type="region of interest" description="Disordered" evidence="1">
    <location>
        <begin position="1"/>
        <end position="29"/>
    </location>
</feature>
<sequence>DVNNTLNEVADEVQDSKDASESTNTTKTVNTFQDLLPKKNPQPSSQRYALGFTNTTEIITRHSPQRRKLKVVADYVQDYEDASGSINTTKIVNTFQDLLPKNTQPPPQRRKLKDIKTFLMK</sequence>
<evidence type="ECO:0000313" key="2">
    <source>
        <dbReference type="EMBL" id="CAI2188524.1"/>
    </source>
</evidence>
<organism evidence="2 3">
    <name type="scientific">Funneliformis geosporum</name>
    <dbReference type="NCBI Taxonomy" id="1117311"/>
    <lineage>
        <taxon>Eukaryota</taxon>
        <taxon>Fungi</taxon>
        <taxon>Fungi incertae sedis</taxon>
        <taxon>Mucoromycota</taxon>
        <taxon>Glomeromycotina</taxon>
        <taxon>Glomeromycetes</taxon>
        <taxon>Glomerales</taxon>
        <taxon>Glomeraceae</taxon>
        <taxon>Funneliformis</taxon>
    </lineage>
</organism>
<name>A0A9W4WUU5_9GLOM</name>
<dbReference type="AlphaFoldDB" id="A0A9W4WUU5"/>
<comment type="caution">
    <text evidence="2">The sequence shown here is derived from an EMBL/GenBank/DDBJ whole genome shotgun (WGS) entry which is preliminary data.</text>
</comment>
<accession>A0A9W4WUU5</accession>